<comment type="caution">
    <text evidence="2">The sequence shown here is derived from an EMBL/GenBank/DDBJ whole genome shotgun (WGS) entry which is preliminary data.</text>
</comment>
<dbReference type="RefSeq" id="WP_085408598.1">
    <property type="nucleotide sequence ID" value="NZ_LNKF01000009.1"/>
</dbReference>
<dbReference type="Pfam" id="PF00535">
    <property type="entry name" value="Glycos_transf_2"/>
    <property type="match status" value="1"/>
</dbReference>
<reference evidence="2 3" key="1">
    <citation type="journal article" date="2016" name="Sci. Rep.">
        <title>Evaluation of genetic diversity among strains of the human gut commensal Bifidobacterium adolescentis.</title>
        <authorList>
            <person name="Duranti S."/>
            <person name="Milani C."/>
            <person name="Lugli G.A."/>
            <person name="Mancabelli L."/>
            <person name="Turroni F."/>
            <person name="Ferrario C."/>
            <person name="Mangifesta M."/>
            <person name="Viappiani A."/>
            <person name="Sanchez B."/>
            <person name="Margolles A."/>
            <person name="van Sinderen D."/>
            <person name="Ventura M."/>
        </authorList>
    </citation>
    <scope>NUCLEOTIDE SEQUENCE [LARGE SCALE GENOMIC DNA]</scope>
    <source>
        <strain evidence="2 3">AD2-8</strain>
    </source>
</reference>
<dbReference type="PANTHER" id="PTHR22916:SF3">
    <property type="entry name" value="UDP-GLCNAC:BETAGAL BETA-1,3-N-ACETYLGLUCOSAMINYLTRANSFERASE-LIKE PROTEIN 1"/>
    <property type="match status" value="1"/>
</dbReference>
<evidence type="ECO:0000313" key="2">
    <source>
        <dbReference type="EMBL" id="OSG92116.1"/>
    </source>
</evidence>
<dbReference type="CDD" id="cd00761">
    <property type="entry name" value="Glyco_tranf_GTA_type"/>
    <property type="match status" value="1"/>
</dbReference>
<dbReference type="GO" id="GO:0016758">
    <property type="term" value="F:hexosyltransferase activity"/>
    <property type="evidence" value="ECO:0007669"/>
    <property type="project" value="UniProtKB-ARBA"/>
</dbReference>
<organism evidence="2 3">
    <name type="scientific">Bifidobacterium adolescentis</name>
    <dbReference type="NCBI Taxonomy" id="1680"/>
    <lineage>
        <taxon>Bacteria</taxon>
        <taxon>Bacillati</taxon>
        <taxon>Actinomycetota</taxon>
        <taxon>Actinomycetes</taxon>
        <taxon>Bifidobacteriales</taxon>
        <taxon>Bifidobacteriaceae</taxon>
        <taxon>Bifidobacterium</taxon>
    </lineage>
</organism>
<name>A0A1X2ZCM8_BIFAD</name>
<evidence type="ECO:0000313" key="3">
    <source>
        <dbReference type="Proteomes" id="UP000193664"/>
    </source>
</evidence>
<evidence type="ECO:0000259" key="1">
    <source>
        <dbReference type="Pfam" id="PF00535"/>
    </source>
</evidence>
<dbReference type="Proteomes" id="UP000193664">
    <property type="component" value="Unassembled WGS sequence"/>
</dbReference>
<sequence length="335" mass="38737">MEQRENQLVSVILPAYNVANYLDDCLESIISQTYTNMEIIIVDDGSTDDTAKKADDWLSKDGRIRVIHRQNGGLSAARNTGLHYAQGEFIIFIDPDDCIDKNLISKCMELLSDGSVSLVHYGYRLINENGVLCGRNFPDMLTNAEKLMPTILSDKIPSHSWQFLCRKELYSDIRFPEGRKAEDLATTYKIVAKAKKCAILPDCLYEYRVRSNSILGELTSDHSKAIKYYEDELLAFHEIIDWAIAQKREDYQNLAWNNELMHLFNHYKERIVIDDNLGTKWVHNKICKELSAFNVDGVTSSNRFKVFLFRFGFMPFCYRVMGKLKKRVKSILRKE</sequence>
<dbReference type="InterPro" id="IPR029044">
    <property type="entry name" value="Nucleotide-diphossugar_trans"/>
</dbReference>
<proteinExistence type="predicted"/>
<accession>A0A1X2ZCM8</accession>
<dbReference type="EMBL" id="LNKF01000009">
    <property type="protein sequence ID" value="OSG92116.1"/>
    <property type="molecule type" value="Genomic_DNA"/>
</dbReference>
<dbReference type="Gene3D" id="3.90.550.10">
    <property type="entry name" value="Spore Coat Polysaccharide Biosynthesis Protein SpsA, Chain A"/>
    <property type="match status" value="1"/>
</dbReference>
<dbReference type="InterPro" id="IPR001173">
    <property type="entry name" value="Glyco_trans_2-like"/>
</dbReference>
<feature type="domain" description="Glycosyltransferase 2-like" evidence="1">
    <location>
        <begin position="10"/>
        <end position="136"/>
    </location>
</feature>
<protein>
    <submittedName>
        <fullName evidence="2">Glycosyl transferase CpsJ</fullName>
    </submittedName>
</protein>
<gene>
    <name evidence="2" type="ORF">AD0028_1621</name>
</gene>
<dbReference type="AlphaFoldDB" id="A0A1X2ZCM8"/>
<dbReference type="PANTHER" id="PTHR22916">
    <property type="entry name" value="GLYCOSYLTRANSFERASE"/>
    <property type="match status" value="1"/>
</dbReference>
<dbReference type="SUPFAM" id="SSF53448">
    <property type="entry name" value="Nucleotide-diphospho-sugar transferases"/>
    <property type="match status" value="1"/>
</dbReference>
<keyword evidence="2" id="KW-0808">Transferase</keyword>